<name>A0A9W6M1C6_9MICO</name>
<gene>
    <name evidence="2" type="ORF">GCM10017586_00100</name>
</gene>
<feature type="transmembrane region" description="Helical" evidence="1">
    <location>
        <begin position="67"/>
        <end position="89"/>
    </location>
</feature>
<protein>
    <submittedName>
        <fullName evidence="2">Uncharacterized protein</fullName>
    </submittedName>
</protein>
<dbReference type="AlphaFoldDB" id="A0A9W6M1C6"/>
<reference evidence="2" key="2">
    <citation type="submission" date="2023-01" db="EMBL/GenBank/DDBJ databases">
        <authorList>
            <person name="Sun Q."/>
            <person name="Evtushenko L."/>
        </authorList>
    </citation>
    <scope>NUCLEOTIDE SEQUENCE</scope>
    <source>
        <strain evidence="2">VKM Ac-1447</strain>
    </source>
</reference>
<dbReference type="RefSeq" id="WP_210006028.1">
    <property type="nucleotide sequence ID" value="NZ_JAGIOK010000001.1"/>
</dbReference>
<keyword evidence="3" id="KW-1185">Reference proteome</keyword>
<organism evidence="2 3">
    <name type="scientific">Microbacterium imperiale</name>
    <dbReference type="NCBI Taxonomy" id="33884"/>
    <lineage>
        <taxon>Bacteria</taxon>
        <taxon>Bacillati</taxon>
        <taxon>Actinomycetota</taxon>
        <taxon>Actinomycetes</taxon>
        <taxon>Micrococcales</taxon>
        <taxon>Microbacteriaceae</taxon>
        <taxon>Microbacterium</taxon>
    </lineage>
</organism>
<comment type="caution">
    <text evidence="2">The sequence shown here is derived from an EMBL/GenBank/DDBJ whole genome shotgun (WGS) entry which is preliminary data.</text>
</comment>
<reference evidence="2" key="1">
    <citation type="journal article" date="2014" name="Int. J. Syst. Evol. Microbiol.">
        <title>Complete genome sequence of Corynebacterium casei LMG S-19264T (=DSM 44701T), isolated from a smear-ripened cheese.</title>
        <authorList>
            <consortium name="US DOE Joint Genome Institute (JGI-PGF)"/>
            <person name="Walter F."/>
            <person name="Albersmeier A."/>
            <person name="Kalinowski J."/>
            <person name="Ruckert C."/>
        </authorList>
    </citation>
    <scope>NUCLEOTIDE SEQUENCE</scope>
    <source>
        <strain evidence="2">VKM Ac-1447</strain>
    </source>
</reference>
<dbReference type="EMBL" id="BSEO01000001">
    <property type="protein sequence ID" value="GLJ78328.1"/>
    <property type="molecule type" value="Genomic_DNA"/>
</dbReference>
<feature type="transmembrane region" description="Helical" evidence="1">
    <location>
        <begin position="95"/>
        <end position="114"/>
    </location>
</feature>
<keyword evidence="1" id="KW-0472">Membrane</keyword>
<feature type="transmembrane region" description="Helical" evidence="1">
    <location>
        <begin position="163"/>
        <end position="184"/>
    </location>
</feature>
<evidence type="ECO:0000313" key="3">
    <source>
        <dbReference type="Proteomes" id="UP001142317"/>
    </source>
</evidence>
<evidence type="ECO:0000256" key="1">
    <source>
        <dbReference type="SAM" id="Phobius"/>
    </source>
</evidence>
<proteinExistence type="predicted"/>
<dbReference type="Proteomes" id="UP001142317">
    <property type="component" value="Unassembled WGS sequence"/>
</dbReference>
<keyword evidence="1" id="KW-0812">Transmembrane</keyword>
<keyword evidence="1" id="KW-1133">Transmembrane helix</keyword>
<accession>A0A9W6M1C6</accession>
<feature type="transmembrane region" description="Helical" evidence="1">
    <location>
        <begin position="126"/>
        <end position="151"/>
    </location>
</feature>
<evidence type="ECO:0000313" key="2">
    <source>
        <dbReference type="EMBL" id="GLJ78328.1"/>
    </source>
</evidence>
<sequence>MVDVGDRTVRGLLDEPGDWDGVKRWRLELRTLVDAAPAQAKVALLGPREAWRAEVPRFAAGSCLQSLAFMLALALPALSAAMMVQWLVIQGASRWDMPLMYAGPLTAFALLVNAHGEVQELRTPRYAGATITWTLALWNMIPGLLVLAIGLTAARPFWDGSEVWLWAVAANVALAMWTVIRFSVQKSGPQDDLQNVDQAVSEMRPEARGTALEERDAAIRELVARGRITPELGEMALAAPLGHLGRTVAPQVMSPFGAHAVSRAGQGERDASGS</sequence>